<reference evidence="1" key="2">
    <citation type="submission" date="2020-06" db="EMBL/GenBank/DDBJ databases">
        <title>Helianthus annuus Genome sequencing and assembly Release 2.</title>
        <authorList>
            <person name="Gouzy J."/>
            <person name="Langlade N."/>
            <person name="Munos S."/>
        </authorList>
    </citation>
    <scope>NUCLEOTIDE SEQUENCE</scope>
    <source>
        <tissue evidence="1">Leaves</tissue>
    </source>
</reference>
<dbReference type="EMBL" id="MNCJ02000323">
    <property type="protein sequence ID" value="KAF5794595.1"/>
    <property type="molecule type" value="Genomic_DNA"/>
</dbReference>
<gene>
    <name evidence="1" type="ORF">HanXRQr2_Chr08g0329831</name>
</gene>
<dbReference type="AlphaFoldDB" id="A0A9K3IDE4"/>
<protein>
    <submittedName>
        <fullName evidence="1">Uncharacterized protein</fullName>
    </submittedName>
</protein>
<evidence type="ECO:0000313" key="2">
    <source>
        <dbReference type="Proteomes" id="UP000215914"/>
    </source>
</evidence>
<name>A0A9K3IDE4_HELAN</name>
<evidence type="ECO:0000313" key="1">
    <source>
        <dbReference type="EMBL" id="KAF5794595.1"/>
    </source>
</evidence>
<accession>A0A9K3IDE4</accession>
<sequence>MDGGWEWDTGLGLAVVGGGGDDVDWDVVAGDEAGEVEELVEMALCRKRDHHHRDVGLLVKFNGCHESEQEFFSFKWCVSGPKSIEQGYNINNSYVDYNDDSH</sequence>
<keyword evidence="2" id="KW-1185">Reference proteome</keyword>
<proteinExistence type="predicted"/>
<dbReference type="Proteomes" id="UP000215914">
    <property type="component" value="Unassembled WGS sequence"/>
</dbReference>
<reference evidence="1" key="1">
    <citation type="journal article" date="2017" name="Nature">
        <title>The sunflower genome provides insights into oil metabolism, flowering and Asterid evolution.</title>
        <authorList>
            <person name="Badouin H."/>
            <person name="Gouzy J."/>
            <person name="Grassa C.J."/>
            <person name="Murat F."/>
            <person name="Staton S.E."/>
            <person name="Cottret L."/>
            <person name="Lelandais-Briere C."/>
            <person name="Owens G.L."/>
            <person name="Carrere S."/>
            <person name="Mayjonade B."/>
            <person name="Legrand L."/>
            <person name="Gill N."/>
            <person name="Kane N.C."/>
            <person name="Bowers J.E."/>
            <person name="Hubner S."/>
            <person name="Bellec A."/>
            <person name="Berard A."/>
            <person name="Berges H."/>
            <person name="Blanchet N."/>
            <person name="Boniface M.C."/>
            <person name="Brunel D."/>
            <person name="Catrice O."/>
            <person name="Chaidir N."/>
            <person name="Claudel C."/>
            <person name="Donnadieu C."/>
            <person name="Faraut T."/>
            <person name="Fievet G."/>
            <person name="Helmstetter N."/>
            <person name="King M."/>
            <person name="Knapp S.J."/>
            <person name="Lai Z."/>
            <person name="Le Paslier M.C."/>
            <person name="Lippi Y."/>
            <person name="Lorenzon L."/>
            <person name="Mandel J.R."/>
            <person name="Marage G."/>
            <person name="Marchand G."/>
            <person name="Marquand E."/>
            <person name="Bret-Mestries E."/>
            <person name="Morien E."/>
            <person name="Nambeesan S."/>
            <person name="Nguyen T."/>
            <person name="Pegot-Espagnet P."/>
            <person name="Pouilly N."/>
            <person name="Raftis F."/>
            <person name="Sallet E."/>
            <person name="Schiex T."/>
            <person name="Thomas J."/>
            <person name="Vandecasteele C."/>
            <person name="Vares D."/>
            <person name="Vear F."/>
            <person name="Vautrin S."/>
            <person name="Crespi M."/>
            <person name="Mangin B."/>
            <person name="Burke J.M."/>
            <person name="Salse J."/>
            <person name="Munos S."/>
            <person name="Vincourt P."/>
            <person name="Rieseberg L.H."/>
            <person name="Langlade N.B."/>
        </authorList>
    </citation>
    <scope>NUCLEOTIDE SEQUENCE</scope>
    <source>
        <tissue evidence="1">Leaves</tissue>
    </source>
</reference>
<organism evidence="1 2">
    <name type="scientific">Helianthus annuus</name>
    <name type="common">Common sunflower</name>
    <dbReference type="NCBI Taxonomy" id="4232"/>
    <lineage>
        <taxon>Eukaryota</taxon>
        <taxon>Viridiplantae</taxon>
        <taxon>Streptophyta</taxon>
        <taxon>Embryophyta</taxon>
        <taxon>Tracheophyta</taxon>
        <taxon>Spermatophyta</taxon>
        <taxon>Magnoliopsida</taxon>
        <taxon>eudicotyledons</taxon>
        <taxon>Gunneridae</taxon>
        <taxon>Pentapetalae</taxon>
        <taxon>asterids</taxon>
        <taxon>campanulids</taxon>
        <taxon>Asterales</taxon>
        <taxon>Asteraceae</taxon>
        <taxon>Asteroideae</taxon>
        <taxon>Heliantheae alliance</taxon>
        <taxon>Heliantheae</taxon>
        <taxon>Helianthus</taxon>
    </lineage>
</organism>
<comment type="caution">
    <text evidence="1">The sequence shown here is derived from an EMBL/GenBank/DDBJ whole genome shotgun (WGS) entry which is preliminary data.</text>
</comment>
<dbReference type="Gramene" id="mRNA:HanXRQr2_Chr08g0329831">
    <property type="protein sequence ID" value="CDS:HanXRQr2_Chr08g0329831.1"/>
    <property type="gene ID" value="HanXRQr2_Chr08g0329831"/>
</dbReference>